<name>A0A6F9DPP9_9ASCI</name>
<evidence type="ECO:0000256" key="3">
    <source>
        <dbReference type="SAM" id="MobiDB-lite"/>
    </source>
</evidence>
<dbReference type="InterPro" id="IPR005552">
    <property type="entry name" value="Scramblase"/>
</dbReference>
<comment type="function">
    <text evidence="2">May mediate accelerated ATP-independent bidirectional transbilayer migration of phospholipids upon binding calcium ions that results in a loss of phospholipid asymmetry in the plasma membrane.</text>
</comment>
<protein>
    <recommendedName>
        <fullName evidence="2">Phospholipid scramblase</fullName>
    </recommendedName>
</protein>
<feature type="compositionally biased region" description="Pro residues" evidence="3">
    <location>
        <begin position="1"/>
        <end position="11"/>
    </location>
</feature>
<keyword evidence="2" id="KW-0564">Palmitate</keyword>
<dbReference type="PANTHER" id="PTHR23248:SF9">
    <property type="entry name" value="PHOSPHOLIPID SCRAMBLASE"/>
    <property type="match status" value="1"/>
</dbReference>
<dbReference type="EMBL" id="LR789094">
    <property type="protein sequence ID" value="CAB3264956.1"/>
    <property type="molecule type" value="mRNA"/>
</dbReference>
<proteinExistence type="evidence at transcript level"/>
<accession>A0A6F9DPP9</accession>
<keyword evidence="2" id="KW-0449">Lipoprotein</keyword>
<feature type="compositionally biased region" description="Low complexity" evidence="3">
    <location>
        <begin position="46"/>
        <end position="67"/>
    </location>
</feature>
<dbReference type="GO" id="GO:0005886">
    <property type="term" value="C:plasma membrane"/>
    <property type="evidence" value="ECO:0007669"/>
    <property type="project" value="TreeGrafter"/>
</dbReference>
<comment type="cofactor">
    <cofactor evidence="2">
        <name>Ca(2+)</name>
        <dbReference type="ChEBI" id="CHEBI:29108"/>
    </cofactor>
</comment>
<feature type="region of interest" description="Disordered" evidence="3">
    <location>
        <begin position="1"/>
        <end position="73"/>
    </location>
</feature>
<dbReference type="PANTHER" id="PTHR23248">
    <property type="entry name" value="PHOSPHOLIPID SCRAMBLASE-RELATED"/>
    <property type="match status" value="1"/>
</dbReference>
<dbReference type="Pfam" id="PF03803">
    <property type="entry name" value="Scramblase"/>
    <property type="match status" value="1"/>
</dbReference>
<dbReference type="SUPFAM" id="SSF54518">
    <property type="entry name" value="Tubby C-terminal domain-like"/>
    <property type="match status" value="1"/>
</dbReference>
<sequence>MAQNPGYPPPQGGYAPQQGGYVPQQGYPPPQQGGYAPQQGYPPPQQGAYQQPPQGGYAPQGGQPPQQWMTQPTGVAGCPPGLEYLTQVDQLLIHQKVELLEAFTGFETANKYQVKNSLGQKVYFAAEDSDCCTRQCCGPCRSFDMKILDNSQREVIHLERPLRCASCWTPCCLQEMTVHSPPGTVIGYIEQQWDMCLPKFNILNENKDCVLKIEGPCFTCNMCGDVEFNVLTKDDQKVGKISKQWSGLVKEYFTDADNFGVQFPMDLDVKVKASLLGAVFLIDFMFFEETGNQDNQRMGVWQ</sequence>
<keyword evidence="2" id="KW-0106">Calcium</keyword>
<comment type="similarity">
    <text evidence="1 2">Belongs to the phospholipid scramblase family.</text>
</comment>
<evidence type="ECO:0000313" key="4">
    <source>
        <dbReference type="EMBL" id="CAB3264956.1"/>
    </source>
</evidence>
<reference evidence="4" key="1">
    <citation type="submission" date="2020-04" db="EMBL/GenBank/DDBJ databases">
        <authorList>
            <person name="Neveu A P."/>
        </authorList>
    </citation>
    <scope>NUCLEOTIDE SEQUENCE</scope>
    <source>
        <tissue evidence="4">Whole embryo</tissue>
    </source>
</reference>
<dbReference type="AlphaFoldDB" id="A0A6F9DPP9"/>
<evidence type="ECO:0000256" key="2">
    <source>
        <dbReference type="RuleBase" id="RU363116"/>
    </source>
</evidence>
<dbReference type="GO" id="GO:0017128">
    <property type="term" value="F:phospholipid scramblase activity"/>
    <property type="evidence" value="ECO:0007669"/>
    <property type="project" value="InterPro"/>
</dbReference>
<evidence type="ECO:0000256" key="1">
    <source>
        <dbReference type="ARBA" id="ARBA00005350"/>
    </source>
</evidence>
<feature type="compositionally biased region" description="Low complexity" evidence="3">
    <location>
        <begin position="12"/>
        <end position="25"/>
    </location>
</feature>
<dbReference type="InterPro" id="IPR025659">
    <property type="entry name" value="Tubby-like_C"/>
</dbReference>
<organism evidence="4">
    <name type="scientific">Phallusia mammillata</name>
    <dbReference type="NCBI Taxonomy" id="59560"/>
    <lineage>
        <taxon>Eukaryota</taxon>
        <taxon>Metazoa</taxon>
        <taxon>Chordata</taxon>
        <taxon>Tunicata</taxon>
        <taxon>Ascidiacea</taxon>
        <taxon>Phlebobranchia</taxon>
        <taxon>Ascidiidae</taxon>
        <taxon>Phallusia</taxon>
    </lineage>
</organism>
<gene>
    <name evidence="4" type="primary">Plscr1-001</name>
</gene>